<evidence type="ECO:0000259" key="3">
    <source>
        <dbReference type="Pfam" id="PF01551"/>
    </source>
</evidence>
<feature type="region of interest" description="Disordered" evidence="1">
    <location>
        <begin position="22"/>
        <end position="49"/>
    </location>
</feature>
<dbReference type="Pfam" id="PF01551">
    <property type="entry name" value="Peptidase_M23"/>
    <property type="match status" value="1"/>
</dbReference>
<dbReference type="InterPro" id="IPR050570">
    <property type="entry name" value="Cell_wall_metabolism_enzyme"/>
</dbReference>
<keyword evidence="2" id="KW-0472">Membrane</keyword>
<name>A0A268P169_SHOCL</name>
<feature type="domain" description="M23ase beta-sheet core" evidence="3">
    <location>
        <begin position="152"/>
        <end position="245"/>
    </location>
</feature>
<keyword evidence="2" id="KW-1133">Transmembrane helix</keyword>
<evidence type="ECO:0000256" key="1">
    <source>
        <dbReference type="SAM" id="MobiDB-lite"/>
    </source>
</evidence>
<protein>
    <recommendedName>
        <fullName evidence="3">M23ase beta-sheet core domain-containing protein</fullName>
    </recommendedName>
</protein>
<organism evidence="4 5">
    <name type="scientific">Shouchella clausii</name>
    <name type="common">Alkalihalobacillus clausii</name>
    <dbReference type="NCBI Taxonomy" id="79880"/>
    <lineage>
        <taxon>Bacteria</taxon>
        <taxon>Bacillati</taxon>
        <taxon>Bacillota</taxon>
        <taxon>Bacilli</taxon>
        <taxon>Bacillales</taxon>
        <taxon>Bacillaceae</taxon>
        <taxon>Shouchella</taxon>
    </lineage>
</organism>
<gene>
    <name evidence="4" type="ORF">CHH72_07540</name>
</gene>
<dbReference type="InterPro" id="IPR016047">
    <property type="entry name" value="M23ase_b-sheet_dom"/>
</dbReference>
<dbReference type="EMBL" id="NPCC01000008">
    <property type="protein sequence ID" value="PAE89482.1"/>
    <property type="molecule type" value="Genomic_DNA"/>
</dbReference>
<reference evidence="4 5" key="1">
    <citation type="submission" date="2017-07" db="EMBL/GenBank/DDBJ databases">
        <title>Isolation and whole genome analysis of endospore-forming bacteria from heroin.</title>
        <authorList>
            <person name="Kalinowski J."/>
            <person name="Ahrens B."/>
            <person name="Al-Dilaimi A."/>
            <person name="Winkler A."/>
            <person name="Wibberg D."/>
            <person name="Schleenbecker U."/>
            <person name="Ruckert C."/>
            <person name="Wolfel R."/>
            <person name="Grass G."/>
        </authorList>
    </citation>
    <scope>NUCLEOTIDE SEQUENCE [LARGE SCALE GENOMIC DNA]</scope>
    <source>
        <strain evidence="4 5">7539</strain>
    </source>
</reference>
<dbReference type="AlphaFoldDB" id="A0A268P169"/>
<dbReference type="InterPro" id="IPR011055">
    <property type="entry name" value="Dup_hybrid_motif"/>
</dbReference>
<proteinExistence type="predicted"/>
<dbReference type="PANTHER" id="PTHR21666">
    <property type="entry name" value="PEPTIDASE-RELATED"/>
    <property type="match status" value="1"/>
</dbReference>
<dbReference type="CDD" id="cd12797">
    <property type="entry name" value="M23_peptidase"/>
    <property type="match status" value="1"/>
</dbReference>
<dbReference type="SUPFAM" id="SSF51261">
    <property type="entry name" value="Duplicated hybrid motif"/>
    <property type="match status" value="1"/>
</dbReference>
<dbReference type="GO" id="GO:0004222">
    <property type="term" value="F:metalloendopeptidase activity"/>
    <property type="evidence" value="ECO:0007669"/>
    <property type="project" value="TreeGrafter"/>
</dbReference>
<accession>A0A268P169</accession>
<comment type="caution">
    <text evidence="4">The sequence shown here is derived from an EMBL/GenBank/DDBJ whole genome shotgun (WGS) entry which is preliminary data.</text>
</comment>
<feature type="transmembrane region" description="Helical" evidence="2">
    <location>
        <begin position="60"/>
        <end position="78"/>
    </location>
</feature>
<dbReference type="Proteomes" id="UP000216207">
    <property type="component" value="Unassembled WGS sequence"/>
</dbReference>
<keyword evidence="2" id="KW-0812">Transmembrane</keyword>
<dbReference type="Gene3D" id="2.70.70.10">
    <property type="entry name" value="Glucose Permease (Domain IIA)"/>
    <property type="match status" value="1"/>
</dbReference>
<evidence type="ECO:0000313" key="5">
    <source>
        <dbReference type="Proteomes" id="UP000216207"/>
    </source>
</evidence>
<dbReference type="PANTHER" id="PTHR21666:SF274">
    <property type="entry name" value="STAGE IV SPORULATION PROTEIN FA"/>
    <property type="match status" value="1"/>
</dbReference>
<sequence>MYKSMRGACKMDRRKKIQKKIAARRQAAPKRNIALNEAPLSPEKGDDLLPQKRQSGIRRFVMQLAISGCLFFTIGIIYQSGNERVQPVQAFVEQTFDQHFQFAAVSAFFEKHLGSPLHLLPEQRASEEEKEPLDYAFPASGVIRESFDKDGKGILLETGLGEEVKAVKGGHVIRVTTSKESELGNLIELQHPDGTSSIYGMLDDVSVHPYDILESGAVLGTVSSDENQAGIFYFAIRQGDDYIDPSEVMNFD</sequence>
<evidence type="ECO:0000313" key="4">
    <source>
        <dbReference type="EMBL" id="PAE89482.1"/>
    </source>
</evidence>
<evidence type="ECO:0000256" key="2">
    <source>
        <dbReference type="SAM" id="Phobius"/>
    </source>
</evidence>